<name>A0A2U2CCL0_9RHOB</name>
<protein>
    <submittedName>
        <fullName evidence="4">VacJ lipoprotein</fullName>
    </submittedName>
</protein>
<evidence type="ECO:0000256" key="1">
    <source>
        <dbReference type="ARBA" id="ARBA00010634"/>
    </source>
</evidence>
<reference evidence="4 5" key="1">
    <citation type="submission" date="2018-05" db="EMBL/GenBank/DDBJ databases">
        <title>Pararhodobacter marina sp. nov., isolated from deep-sea water of the Indian Ocean.</title>
        <authorList>
            <person name="Lai Q.Sr."/>
            <person name="Liu X."/>
            <person name="Shao Z."/>
        </authorList>
    </citation>
    <scope>NUCLEOTIDE SEQUENCE [LARGE SCALE GENOMIC DNA]</scope>
    <source>
        <strain evidence="4 5">CIC4N-9</strain>
    </source>
</reference>
<dbReference type="AlphaFoldDB" id="A0A2U2CCL0"/>
<dbReference type="PROSITE" id="PS51257">
    <property type="entry name" value="PROKAR_LIPOPROTEIN"/>
    <property type="match status" value="1"/>
</dbReference>
<feature type="signal peptide" evidence="3">
    <location>
        <begin position="1"/>
        <end position="23"/>
    </location>
</feature>
<evidence type="ECO:0000313" key="4">
    <source>
        <dbReference type="EMBL" id="PWE29613.1"/>
    </source>
</evidence>
<dbReference type="Pfam" id="PF04333">
    <property type="entry name" value="MlaA"/>
    <property type="match status" value="1"/>
</dbReference>
<proteinExistence type="inferred from homology"/>
<gene>
    <name evidence="4" type="ORF">C4N9_07665</name>
</gene>
<dbReference type="PRINTS" id="PR01805">
    <property type="entry name" value="VACJLIPOPROT"/>
</dbReference>
<comment type="caution">
    <text evidence="4">The sequence shown here is derived from an EMBL/GenBank/DDBJ whole genome shotgun (WGS) entry which is preliminary data.</text>
</comment>
<dbReference type="GO" id="GO:0120010">
    <property type="term" value="P:intermembrane phospholipid transfer"/>
    <property type="evidence" value="ECO:0007669"/>
    <property type="project" value="TreeGrafter"/>
</dbReference>
<dbReference type="OrthoDB" id="9785326at2"/>
<keyword evidence="2 3" id="KW-0732">Signal</keyword>
<accession>A0A2U2CCL0</accession>
<evidence type="ECO:0000256" key="2">
    <source>
        <dbReference type="ARBA" id="ARBA00022729"/>
    </source>
</evidence>
<feature type="chain" id="PRO_5015464401" evidence="3">
    <location>
        <begin position="24"/>
        <end position="245"/>
    </location>
</feature>
<dbReference type="GO" id="GO:0016020">
    <property type="term" value="C:membrane"/>
    <property type="evidence" value="ECO:0007669"/>
    <property type="project" value="InterPro"/>
</dbReference>
<dbReference type="PANTHER" id="PTHR30035:SF3">
    <property type="entry name" value="INTERMEMBRANE PHOSPHOLIPID TRANSPORT SYSTEM LIPOPROTEIN MLAA"/>
    <property type="match status" value="1"/>
</dbReference>
<dbReference type="GeneID" id="94364762"/>
<comment type="similarity">
    <text evidence="1">Belongs to the MlaA family.</text>
</comment>
<keyword evidence="5" id="KW-1185">Reference proteome</keyword>
<dbReference type="Proteomes" id="UP000244940">
    <property type="component" value="Unassembled WGS sequence"/>
</dbReference>
<keyword evidence="4" id="KW-0449">Lipoprotein</keyword>
<evidence type="ECO:0000313" key="5">
    <source>
        <dbReference type="Proteomes" id="UP000244940"/>
    </source>
</evidence>
<organism evidence="4 5">
    <name type="scientific">Pararhodobacter marinus</name>
    <dbReference type="NCBI Taxonomy" id="2184063"/>
    <lineage>
        <taxon>Bacteria</taxon>
        <taxon>Pseudomonadati</taxon>
        <taxon>Pseudomonadota</taxon>
        <taxon>Alphaproteobacteria</taxon>
        <taxon>Rhodobacterales</taxon>
        <taxon>Paracoccaceae</taxon>
        <taxon>Pararhodobacter</taxon>
    </lineage>
</organism>
<dbReference type="RefSeq" id="WP_109532726.1">
    <property type="nucleotide sequence ID" value="NZ_QEYD01000004.1"/>
</dbReference>
<dbReference type="PANTHER" id="PTHR30035">
    <property type="entry name" value="LIPOPROTEIN VACJ-RELATED"/>
    <property type="match status" value="1"/>
</dbReference>
<dbReference type="EMBL" id="QEYD01000004">
    <property type="protein sequence ID" value="PWE29613.1"/>
    <property type="molecule type" value="Genomic_DNA"/>
</dbReference>
<evidence type="ECO:0000256" key="3">
    <source>
        <dbReference type="SAM" id="SignalP"/>
    </source>
</evidence>
<sequence>MAVTRFGAALALGLMLLAGCSPLGPSESGYNDPYESTNRAWFDNNLALVEAITPGDGAQSAEPPAQPGPVRRMVANFGANLGLPSVILNDLLQIRPDRAAENTVRLVINTTVGLGGLFDPATRAGVYGRRTDFGETMYRWGAAEGPYMVLPVIGPTTQRDAFGRIVDIAINPLRYALAPDEASYATAARLAGRVAEAGAYSELLDANVIDTADPYAQARLLYLQTRRYHLGSDAEEDFIDPYADF</sequence>
<dbReference type="InterPro" id="IPR007428">
    <property type="entry name" value="MlaA"/>
</dbReference>